<dbReference type="AlphaFoldDB" id="A0AAN7HK58"/>
<keyword evidence="8 19" id="KW-0812">Transmembrane</keyword>
<feature type="compositionally biased region" description="Basic and acidic residues" evidence="18">
    <location>
        <begin position="227"/>
        <end position="272"/>
    </location>
</feature>
<keyword evidence="10" id="KW-0653">Protein transport</keyword>
<dbReference type="PANTHER" id="PTHR15071">
    <property type="entry name" value="MANNOSE-6-PHOSPHATE RECEPTOR FAMILY MEMBER"/>
    <property type="match status" value="1"/>
</dbReference>
<keyword evidence="11 19" id="KW-1133">Transmembrane helix</keyword>
<keyword evidence="23" id="KW-1185">Reference proteome</keyword>
<dbReference type="PANTHER" id="PTHR15071:SF13">
    <property type="entry name" value="AUTOPHAGY-RELATED PROTEIN 27"/>
    <property type="match status" value="1"/>
</dbReference>
<dbReference type="GO" id="GO:0031966">
    <property type="term" value="C:mitochondrial membrane"/>
    <property type="evidence" value="ECO:0007669"/>
    <property type="project" value="UniProtKB-SubCell"/>
</dbReference>
<dbReference type="GO" id="GO:0034045">
    <property type="term" value="C:phagophore assembly site membrane"/>
    <property type="evidence" value="ECO:0007669"/>
    <property type="project" value="UniProtKB-SubCell"/>
</dbReference>
<evidence type="ECO:0000256" key="5">
    <source>
        <dbReference type="ARBA" id="ARBA00005363"/>
    </source>
</evidence>
<dbReference type="Pfam" id="PF09451">
    <property type="entry name" value="ATG27"/>
    <property type="match status" value="1"/>
</dbReference>
<feature type="domain" description="MRH" evidence="21">
    <location>
        <begin position="61"/>
        <end position="319"/>
    </location>
</feature>
<dbReference type="GO" id="GO:0000139">
    <property type="term" value="C:Golgi membrane"/>
    <property type="evidence" value="ECO:0007669"/>
    <property type="project" value="UniProtKB-SubCell"/>
</dbReference>
<dbReference type="PROSITE" id="PS51914">
    <property type="entry name" value="MRH"/>
    <property type="match status" value="1"/>
</dbReference>
<accession>A0AAN7HK58</accession>
<evidence type="ECO:0000256" key="13">
    <source>
        <dbReference type="ARBA" id="ARBA00023034"/>
    </source>
</evidence>
<evidence type="ECO:0000256" key="19">
    <source>
        <dbReference type="SAM" id="Phobius"/>
    </source>
</evidence>
<comment type="subcellular location">
    <subcellularLocation>
        <location evidence="2">Cytoplasmic vesicle membrane</location>
        <topology evidence="2">Single-pass type I membrane protein</topology>
    </subcellularLocation>
    <subcellularLocation>
        <location evidence="4">Golgi apparatus membrane</location>
        <topology evidence="4">Single-pass type I membrane protein</topology>
    </subcellularLocation>
    <subcellularLocation>
        <location evidence="1">Mitochondrion membrane</location>
        <topology evidence="1">Single-pass membrane protein</topology>
    </subcellularLocation>
    <subcellularLocation>
        <location evidence="3">Preautophagosomal structure membrane</location>
        <topology evidence="3">Single-pass type I membrane protein</topology>
    </subcellularLocation>
</comment>
<comment type="caution">
    <text evidence="22">The sequence shown here is derived from an EMBL/GenBank/DDBJ whole genome shotgun (WGS) entry which is preliminary data.</text>
</comment>
<keyword evidence="17" id="KW-0968">Cytoplasmic vesicle</keyword>
<evidence type="ECO:0000256" key="8">
    <source>
        <dbReference type="ARBA" id="ARBA00022692"/>
    </source>
</evidence>
<dbReference type="EMBL" id="MU857635">
    <property type="protein sequence ID" value="KAK4248597.1"/>
    <property type="molecule type" value="Genomic_DNA"/>
</dbReference>
<evidence type="ECO:0000256" key="12">
    <source>
        <dbReference type="ARBA" id="ARBA00023006"/>
    </source>
</evidence>
<keyword evidence="9 20" id="KW-0732">Signal</keyword>
<keyword evidence="7" id="KW-0813">Transport</keyword>
<name>A0AAN7HK58_9PEZI</name>
<evidence type="ECO:0000256" key="3">
    <source>
        <dbReference type="ARBA" id="ARBA00004472"/>
    </source>
</evidence>
<dbReference type="Proteomes" id="UP001303647">
    <property type="component" value="Unassembled WGS sequence"/>
</dbReference>
<evidence type="ECO:0000313" key="22">
    <source>
        <dbReference type="EMBL" id="KAK4248597.1"/>
    </source>
</evidence>
<evidence type="ECO:0000256" key="16">
    <source>
        <dbReference type="ARBA" id="ARBA00023157"/>
    </source>
</evidence>
<evidence type="ECO:0000256" key="6">
    <source>
        <dbReference type="ARBA" id="ARBA00013776"/>
    </source>
</evidence>
<dbReference type="SUPFAM" id="SSF50911">
    <property type="entry name" value="Mannose 6-phosphate receptor domain"/>
    <property type="match status" value="1"/>
</dbReference>
<dbReference type="GO" id="GO:0015031">
    <property type="term" value="P:protein transport"/>
    <property type="evidence" value="ECO:0007669"/>
    <property type="project" value="UniProtKB-KW"/>
</dbReference>
<evidence type="ECO:0000256" key="1">
    <source>
        <dbReference type="ARBA" id="ARBA00004304"/>
    </source>
</evidence>
<evidence type="ECO:0000256" key="11">
    <source>
        <dbReference type="ARBA" id="ARBA00022989"/>
    </source>
</evidence>
<evidence type="ECO:0000256" key="10">
    <source>
        <dbReference type="ARBA" id="ARBA00022927"/>
    </source>
</evidence>
<keyword evidence="13" id="KW-0333">Golgi apparatus</keyword>
<feature type="signal peptide" evidence="20">
    <location>
        <begin position="1"/>
        <end position="32"/>
    </location>
</feature>
<keyword evidence="16" id="KW-1015">Disulfide bond</keyword>
<keyword evidence="12" id="KW-0072">Autophagy</keyword>
<evidence type="ECO:0000256" key="14">
    <source>
        <dbReference type="ARBA" id="ARBA00023128"/>
    </source>
</evidence>
<dbReference type="InterPro" id="IPR018939">
    <property type="entry name" value="Autophagy-rel_prot_27"/>
</dbReference>
<evidence type="ECO:0000256" key="4">
    <source>
        <dbReference type="ARBA" id="ARBA00004614"/>
    </source>
</evidence>
<comment type="similarity">
    <text evidence="5">Belongs to the ATG27 family.</text>
</comment>
<evidence type="ECO:0000256" key="2">
    <source>
        <dbReference type="ARBA" id="ARBA00004358"/>
    </source>
</evidence>
<gene>
    <name evidence="22" type="ORF">C7999DRAFT_13458</name>
</gene>
<feature type="region of interest" description="Disordered" evidence="18">
    <location>
        <begin position="218"/>
        <end position="281"/>
    </location>
</feature>
<evidence type="ECO:0000256" key="9">
    <source>
        <dbReference type="ARBA" id="ARBA00022729"/>
    </source>
</evidence>
<evidence type="ECO:0000256" key="17">
    <source>
        <dbReference type="ARBA" id="ARBA00023329"/>
    </source>
</evidence>
<feature type="chain" id="PRO_5043023799" description="Autophagy-related protein 27" evidence="20">
    <location>
        <begin position="33"/>
        <end position="404"/>
    </location>
</feature>
<protein>
    <recommendedName>
        <fullName evidence="6">Autophagy-related protein 27</fullName>
    </recommendedName>
</protein>
<reference evidence="22" key="2">
    <citation type="submission" date="2023-05" db="EMBL/GenBank/DDBJ databases">
        <authorList>
            <consortium name="Lawrence Berkeley National Laboratory"/>
            <person name="Steindorff A."/>
            <person name="Hensen N."/>
            <person name="Bonometti L."/>
            <person name="Westerberg I."/>
            <person name="Brannstrom I.O."/>
            <person name="Guillou S."/>
            <person name="Cros-Aarteil S."/>
            <person name="Calhoun S."/>
            <person name="Haridas S."/>
            <person name="Kuo A."/>
            <person name="Mondo S."/>
            <person name="Pangilinan J."/>
            <person name="Riley R."/>
            <person name="Labutti K."/>
            <person name="Andreopoulos B."/>
            <person name="Lipzen A."/>
            <person name="Chen C."/>
            <person name="Yanf M."/>
            <person name="Daum C."/>
            <person name="Ng V."/>
            <person name="Clum A."/>
            <person name="Ohm R."/>
            <person name="Martin F."/>
            <person name="Silar P."/>
            <person name="Natvig D."/>
            <person name="Lalanne C."/>
            <person name="Gautier V."/>
            <person name="Ament-Velasquez S.L."/>
            <person name="Kruys A."/>
            <person name="Hutchinson M.I."/>
            <person name="Powell A.J."/>
            <person name="Barry K."/>
            <person name="Miller A.N."/>
            <person name="Grigoriev I.V."/>
            <person name="Debuchy R."/>
            <person name="Gladieux P."/>
            <person name="Thoren M.H."/>
            <person name="Johannesson H."/>
        </authorList>
    </citation>
    <scope>NUCLEOTIDE SEQUENCE</scope>
    <source>
        <strain evidence="22">CBS 359.72</strain>
    </source>
</reference>
<evidence type="ECO:0000256" key="15">
    <source>
        <dbReference type="ARBA" id="ARBA00023136"/>
    </source>
</evidence>
<dbReference type="Gene3D" id="2.70.130.10">
    <property type="entry name" value="Mannose-6-phosphate receptor binding domain"/>
    <property type="match status" value="1"/>
</dbReference>
<proteinExistence type="inferred from homology"/>
<dbReference type="GO" id="GO:0006914">
    <property type="term" value="P:autophagy"/>
    <property type="evidence" value="ECO:0007669"/>
    <property type="project" value="UniProtKB-KW"/>
</dbReference>
<reference evidence="22" key="1">
    <citation type="journal article" date="2023" name="Mol. Phylogenet. Evol.">
        <title>Genome-scale phylogeny and comparative genomics of the fungal order Sordariales.</title>
        <authorList>
            <person name="Hensen N."/>
            <person name="Bonometti L."/>
            <person name="Westerberg I."/>
            <person name="Brannstrom I.O."/>
            <person name="Guillou S."/>
            <person name="Cros-Aarteil S."/>
            <person name="Calhoun S."/>
            <person name="Haridas S."/>
            <person name="Kuo A."/>
            <person name="Mondo S."/>
            <person name="Pangilinan J."/>
            <person name="Riley R."/>
            <person name="LaButti K."/>
            <person name="Andreopoulos B."/>
            <person name="Lipzen A."/>
            <person name="Chen C."/>
            <person name="Yan M."/>
            <person name="Daum C."/>
            <person name="Ng V."/>
            <person name="Clum A."/>
            <person name="Steindorff A."/>
            <person name="Ohm R.A."/>
            <person name="Martin F."/>
            <person name="Silar P."/>
            <person name="Natvig D.O."/>
            <person name="Lalanne C."/>
            <person name="Gautier V."/>
            <person name="Ament-Velasquez S.L."/>
            <person name="Kruys A."/>
            <person name="Hutchinson M.I."/>
            <person name="Powell A.J."/>
            <person name="Barry K."/>
            <person name="Miller A.N."/>
            <person name="Grigoriev I.V."/>
            <person name="Debuchy R."/>
            <person name="Gladieux P."/>
            <person name="Hiltunen Thoren M."/>
            <person name="Johannesson H."/>
        </authorList>
    </citation>
    <scope>NUCLEOTIDE SEQUENCE</scope>
    <source>
        <strain evidence="22">CBS 359.72</strain>
    </source>
</reference>
<dbReference type="InterPro" id="IPR009011">
    <property type="entry name" value="Man6P_isomerase_rcpt-bd_dom_sf"/>
</dbReference>
<evidence type="ECO:0000256" key="18">
    <source>
        <dbReference type="SAM" id="MobiDB-lite"/>
    </source>
</evidence>
<keyword evidence="14" id="KW-0496">Mitochondrion</keyword>
<keyword evidence="15 19" id="KW-0472">Membrane</keyword>
<evidence type="ECO:0000256" key="20">
    <source>
        <dbReference type="SAM" id="SignalP"/>
    </source>
</evidence>
<sequence length="404" mass="44703">MRAPSSAWRRAAVEAAALASLALLLAPTATTAAQLVSRTTTINPDSNLPFLAAAAEENSPLACDNIVTGAPGGHKYNLRALAGPHAVVTYEYTRPTYHNTSYAIDVCGALESKKGEGNKEERCPEGTRVCAIKHRWDPETEKIVGVDQVIPIVAGSDEAILWEAKRLPGDEDGKEAKEGKKKEGLRLTLQGTTKYQERIQRTVIDFRCNPELEGTEGEWESLDEYVPGDKDARRRREEKDDDKKEKNDDKKEKDDGKKEKEGDDKDGGDKEGPVSTPEKQLKKDGAALIWRGYKRGKDADGAEMDTLYLTWYTKHVCDAAADEPAGASNGWGFFTWFVILFFLAIASYLIFGSWLNYNRYGARGWDLLPHGDTLRDAPYIIKDLIRRVLNTLQSTGSRGGYSAV</sequence>
<organism evidence="22 23">
    <name type="scientific">Corynascus novoguineensis</name>
    <dbReference type="NCBI Taxonomy" id="1126955"/>
    <lineage>
        <taxon>Eukaryota</taxon>
        <taxon>Fungi</taxon>
        <taxon>Dikarya</taxon>
        <taxon>Ascomycota</taxon>
        <taxon>Pezizomycotina</taxon>
        <taxon>Sordariomycetes</taxon>
        <taxon>Sordariomycetidae</taxon>
        <taxon>Sordariales</taxon>
        <taxon>Chaetomiaceae</taxon>
        <taxon>Corynascus</taxon>
    </lineage>
</organism>
<feature type="transmembrane region" description="Helical" evidence="19">
    <location>
        <begin position="331"/>
        <end position="351"/>
    </location>
</feature>
<dbReference type="GO" id="GO:0030659">
    <property type="term" value="C:cytoplasmic vesicle membrane"/>
    <property type="evidence" value="ECO:0007669"/>
    <property type="project" value="UniProtKB-SubCell"/>
</dbReference>
<evidence type="ECO:0000313" key="23">
    <source>
        <dbReference type="Proteomes" id="UP001303647"/>
    </source>
</evidence>
<evidence type="ECO:0000256" key="7">
    <source>
        <dbReference type="ARBA" id="ARBA00022448"/>
    </source>
</evidence>
<evidence type="ECO:0000259" key="21">
    <source>
        <dbReference type="PROSITE" id="PS51914"/>
    </source>
</evidence>
<dbReference type="InterPro" id="IPR044865">
    <property type="entry name" value="MRH_dom"/>
</dbReference>